<feature type="transmembrane region" description="Helical" evidence="1">
    <location>
        <begin position="139"/>
        <end position="162"/>
    </location>
</feature>
<keyword evidence="1" id="KW-0812">Transmembrane</keyword>
<accession>A0A356LHE8</accession>
<dbReference type="AlphaFoldDB" id="A0A356LHE8"/>
<comment type="caution">
    <text evidence="2">The sequence shown here is derived from an EMBL/GenBank/DDBJ whole genome shotgun (WGS) entry which is preliminary data.</text>
</comment>
<feature type="transmembrane region" description="Helical" evidence="1">
    <location>
        <begin position="6"/>
        <end position="31"/>
    </location>
</feature>
<evidence type="ECO:0000256" key="1">
    <source>
        <dbReference type="SAM" id="Phobius"/>
    </source>
</evidence>
<keyword evidence="1" id="KW-1133">Transmembrane helix</keyword>
<proteinExistence type="predicted"/>
<dbReference type="EMBL" id="DOEK01000028">
    <property type="protein sequence ID" value="HBP29935.1"/>
    <property type="molecule type" value="Genomic_DNA"/>
</dbReference>
<gene>
    <name evidence="2" type="ORF">DD666_11030</name>
</gene>
<reference evidence="2 3" key="1">
    <citation type="journal article" date="2018" name="Nat. Biotechnol.">
        <title>A standardized bacterial taxonomy based on genome phylogeny substantially revises the tree of life.</title>
        <authorList>
            <person name="Parks D.H."/>
            <person name="Chuvochina M."/>
            <person name="Waite D.W."/>
            <person name="Rinke C."/>
            <person name="Skarshewski A."/>
            <person name="Chaumeil P.A."/>
            <person name="Hugenholtz P."/>
        </authorList>
    </citation>
    <scope>NUCLEOTIDE SEQUENCE [LARGE SCALE GENOMIC DNA]</scope>
    <source>
        <strain evidence="2">UBA10707</strain>
    </source>
</reference>
<feature type="transmembrane region" description="Helical" evidence="1">
    <location>
        <begin position="43"/>
        <end position="66"/>
    </location>
</feature>
<sequence length="191" mass="19897">MQDLWPWLAVAGAGALHGVNPASGWLFAAALACHDKKQAIRALIPIAIGHMVSLGLVATTVVYGLLMHRVVLAIVVGLLLVAGGIHCIGRKALPMLATPSSHAGLALWSLIVSTVHGTGLMLVPAFIPLCITGSPAGQITASGSILLAFSVTGIHMTAMLITTGVMAIHGRKGLQAGATLWRKYRYFRLTP</sequence>
<evidence type="ECO:0000313" key="3">
    <source>
        <dbReference type="Proteomes" id="UP000264036"/>
    </source>
</evidence>
<feature type="transmembrane region" description="Helical" evidence="1">
    <location>
        <begin position="105"/>
        <end position="127"/>
    </location>
</feature>
<organism evidence="2 3">
    <name type="scientific">Advenella kashmirensis</name>
    <dbReference type="NCBI Taxonomy" id="310575"/>
    <lineage>
        <taxon>Bacteria</taxon>
        <taxon>Pseudomonadati</taxon>
        <taxon>Pseudomonadota</taxon>
        <taxon>Betaproteobacteria</taxon>
        <taxon>Burkholderiales</taxon>
        <taxon>Alcaligenaceae</taxon>
    </lineage>
</organism>
<evidence type="ECO:0000313" key="2">
    <source>
        <dbReference type="EMBL" id="HBP29935.1"/>
    </source>
</evidence>
<name>A0A356LHE8_9BURK</name>
<feature type="transmembrane region" description="Helical" evidence="1">
    <location>
        <begin position="72"/>
        <end position="93"/>
    </location>
</feature>
<keyword evidence="1" id="KW-0472">Membrane</keyword>
<protein>
    <submittedName>
        <fullName evidence="2">Uncharacterized protein</fullName>
    </submittedName>
</protein>
<dbReference type="Proteomes" id="UP000264036">
    <property type="component" value="Unassembled WGS sequence"/>
</dbReference>